<name>A0A3A1P3L7_9SPHN</name>
<reference evidence="8 9" key="1">
    <citation type="submission" date="2018-08" db="EMBL/GenBank/DDBJ databases">
        <title>Erythrobacter zhengii sp.nov., a bacterium isolated from deep-sea sediment.</title>
        <authorList>
            <person name="Fang C."/>
            <person name="Wu Y.-H."/>
            <person name="Sun C."/>
            <person name="Wang H."/>
            <person name="Cheng H."/>
            <person name="Meng F.-X."/>
            <person name="Wang C.-S."/>
            <person name="Xu X.-W."/>
        </authorList>
    </citation>
    <scope>NUCLEOTIDE SEQUENCE [LARGE SCALE GENOMIC DNA]</scope>
    <source>
        <strain evidence="8 9">CCTCC AB 2015396</strain>
    </source>
</reference>
<dbReference type="Gene3D" id="3.40.50.150">
    <property type="entry name" value="Vaccinia Virus protein VP39"/>
    <property type="match status" value="2"/>
</dbReference>
<dbReference type="OrthoDB" id="9816043at2"/>
<dbReference type="SUPFAM" id="SSF53335">
    <property type="entry name" value="S-adenosyl-L-methionine-dependent methyltransferases"/>
    <property type="match status" value="1"/>
</dbReference>
<comment type="catalytic activity">
    <reaction evidence="6">
        <text>a 2'-deoxyadenosine in DNA + S-adenosyl-L-methionine = an N(6)-methyl-2'-deoxyadenosine in DNA + S-adenosyl-L-homocysteine + H(+)</text>
        <dbReference type="Rhea" id="RHEA:15197"/>
        <dbReference type="Rhea" id="RHEA-COMP:12418"/>
        <dbReference type="Rhea" id="RHEA-COMP:12419"/>
        <dbReference type="ChEBI" id="CHEBI:15378"/>
        <dbReference type="ChEBI" id="CHEBI:57856"/>
        <dbReference type="ChEBI" id="CHEBI:59789"/>
        <dbReference type="ChEBI" id="CHEBI:90615"/>
        <dbReference type="ChEBI" id="CHEBI:90616"/>
        <dbReference type="EC" id="2.1.1.72"/>
    </reaction>
</comment>
<dbReference type="PROSITE" id="PS00092">
    <property type="entry name" value="N6_MTASE"/>
    <property type="match status" value="1"/>
</dbReference>
<evidence type="ECO:0000256" key="6">
    <source>
        <dbReference type="ARBA" id="ARBA00047942"/>
    </source>
</evidence>
<comment type="caution">
    <text evidence="8">The sequence shown here is derived from an EMBL/GenBank/DDBJ whole genome shotgun (WGS) entry which is preliminary data.</text>
</comment>
<evidence type="ECO:0000313" key="8">
    <source>
        <dbReference type="EMBL" id="RIV79874.1"/>
    </source>
</evidence>
<dbReference type="Pfam" id="PF01555">
    <property type="entry name" value="N6_N4_Mtase"/>
    <property type="match status" value="1"/>
</dbReference>
<dbReference type="PRINTS" id="PR00506">
    <property type="entry name" value="D21N6MTFRASE"/>
</dbReference>
<dbReference type="RefSeq" id="WP_119594981.1">
    <property type="nucleotide sequence ID" value="NZ_QXFM01000145.1"/>
</dbReference>
<evidence type="ECO:0000256" key="4">
    <source>
        <dbReference type="ARBA" id="ARBA00022679"/>
    </source>
</evidence>
<dbReference type="GO" id="GO:0032259">
    <property type="term" value="P:methylation"/>
    <property type="evidence" value="ECO:0007669"/>
    <property type="project" value="UniProtKB-KW"/>
</dbReference>
<dbReference type="EMBL" id="QXFM01000145">
    <property type="protein sequence ID" value="RIV79874.1"/>
    <property type="molecule type" value="Genomic_DNA"/>
</dbReference>
<keyword evidence="5" id="KW-0949">S-adenosyl-L-methionine</keyword>
<keyword evidence="9" id="KW-1185">Reference proteome</keyword>
<evidence type="ECO:0000256" key="1">
    <source>
        <dbReference type="ARBA" id="ARBA00006594"/>
    </source>
</evidence>
<dbReference type="GO" id="GO:0003677">
    <property type="term" value="F:DNA binding"/>
    <property type="evidence" value="ECO:0007669"/>
    <property type="project" value="InterPro"/>
</dbReference>
<gene>
    <name evidence="8" type="ORF">D2V17_20440</name>
</gene>
<accession>A0A3A1P3L7</accession>
<feature type="domain" description="DNA methylase N-4/N-6" evidence="7">
    <location>
        <begin position="93"/>
        <end position="490"/>
    </location>
</feature>
<organism evidence="8 9">
    <name type="scientific">Aurantiacibacter xanthus</name>
    <dbReference type="NCBI Taxonomy" id="1784712"/>
    <lineage>
        <taxon>Bacteria</taxon>
        <taxon>Pseudomonadati</taxon>
        <taxon>Pseudomonadota</taxon>
        <taxon>Alphaproteobacteria</taxon>
        <taxon>Sphingomonadales</taxon>
        <taxon>Erythrobacteraceae</taxon>
        <taxon>Aurantiacibacter</taxon>
    </lineage>
</organism>
<dbReference type="EC" id="2.1.1.72" evidence="2"/>
<evidence type="ECO:0000256" key="2">
    <source>
        <dbReference type="ARBA" id="ARBA00011900"/>
    </source>
</evidence>
<evidence type="ECO:0000259" key="7">
    <source>
        <dbReference type="Pfam" id="PF01555"/>
    </source>
</evidence>
<dbReference type="Proteomes" id="UP000265366">
    <property type="component" value="Unassembled WGS sequence"/>
</dbReference>
<evidence type="ECO:0000256" key="5">
    <source>
        <dbReference type="ARBA" id="ARBA00022691"/>
    </source>
</evidence>
<comment type="similarity">
    <text evidence="1">Belongs to the N(4)/N(6)-methyltransferase family.</text>
</comment>
<evidence type="ECO:0000256" key="3">
    <source>
        <dbReference type="ARBA" id="ARBA00022603"/>
    </source>
</evidence>
<evidence type="ECO:0000313" key="9">
    <source>
        <dbReference type="Proteomes" id="UP000265366"/>
    </source>
</evidence>
<keyword evidence="4 8" id="KW-0808">Transferase</keyword>
<proteinExistence type="inferred from homology"/>
<protein>
    <recommendedName>
        <fullName evidence="2">site-specific DNA-methyltransferase (adenine-specific)</fullName>
        <ecNumber evidence="2">2.1.1.72</ecNumber>
    </recommendedName>
</protein>
<keyword evidence="3 8" id="KW-0489">Methyltransferase</keyword>
<sequence>MSIPQADELGRELAKLDRDDLERMVRGLLTNGVALSFHGKRTAMEIARRVRPRVTRREAKLHVGPAADQARNLLIEGENLQAMVTLYKYRGEVDLILTDPPYNTGQYFRYNDRWDSDPNDPELGTLVAKEDGSRHTKWIKAMMPRLQVMKLMLKPSGVIAVCIDDNELYHLGMMMDEVFGEENRLGIINWQKAYSPKNDAKTVSKTTEYVLVYAKDKSRSRTGRVDFDRGSIKNLDSDPNGDWIPSDPTARQHRKDTAYAIQSPVTGNLHYPNGEYRFDGLLPEARSHWVNFTKTEAKAYLAEWGSPYVEKDLGDGRGKALVIKGSGVTLENYDPSNDPAVIKAAERALARRNAGNWPSLYFRDDKSRRPGHGRPRLKTYVDRIKEGKVPTTFWDEDQYGAPVDIGSVTWPHAESGHTDLAKRELDEVVGRDHGFDTVKPLRLLKKIIQIWCPDGGLVMDPYAGSGSTGHAVLEMNAEQDAARRFILIEQGAPENGDKYARTLTWKRLRNAVTGERPNNAKAEPLGGGFEYRLLTKTIDAKTVLSMQRNELIDIVLTSHWENQRRSAPNLSVFDNADYQYLIGTDDDGEGYFLIWDNGGPVGSLDLDTYKTVVTEGKRAGVKTPYHVYARYETFQSPNVRFWKIPDRILAHLGLNENDEFNNPEGTE</sequence>
<dbReference type="InterPro" id="IPR002941">
    <property type="entry name" value="DNA_methylase_N4/N6"/>
</dbReference>
<dbReference type="GO" id="GO:0009007">
    <property type="term" value="F:site-specific DNA-methyltransferase (adenine-specific) activity"/>
    <property type="evidence" value="ECO:0007669"/>
    <property type="project" value="UniProtKB-EC"/>
</dbReference>
<dbReference type="GO" id="GO:0008170">
    <property type="term" value="F:N-methyltransferase activity"/>
    <property type="evidence" value="ECO:0007669"/>
    <property type="project" value="InterPro"/>
</dbReference>
<dbReference type="InterPro" id="IPR029063">
    <property type="entry name" value="SAM-dependent_MTases_sf"/>
</dbReference>
<dbReference type="InterPro" id="IPR002295">
    <property type="entry name" value="N4/N6-MTase_EcoPI_Mod-like"/>
</dbReference>
<dbReference type="AlphaFoldDB" id="A0A3A1P3L7"/>
<dbReference type="InterPro" id="IPR002052">
    <property type="entry name" value="DNA_methylase_N6_adenine_CS"/>
</dbReference>